<dbReference type="AlphaFoldDB" id="A0A8C6LCH2"/>
<organism evidence="1 2">
    <name type="scientific">Nothobranchius furzeri</name>
    <name type="common">Turquoise killifish</name>
    <dbReference type="NCBI Taxonomy" id="105023"/>
    <lineage>
        <taxon>Eukaryota</taxon>
        <taxon>Metazoa</taxon>
        <taxon>Chordata</taxon>
        <taxon>Craniata</taxon>
        <taxon>Vertebrata</taxon>
        <taxon>Euteleostomi</taxon>
        <taxon>Actinopterygii</taxon>
        <taxon>Neopterygii</taxon>
        <taxon>Teleostei</taxon>
        <taxon>Neoteleostei</taxon>
        <taxon>Acanthomorphata</taxon>
        <taxon>Ovalentaria</taxon>
        <taxon>Atherinomorphae</taxon>
        <taxon>Cyprinodontiformes</taxon>
        <taxon>Nothobranchiidae</taxon>
        <taxon>Nothobranchius</taxon>
    </lineage>
</organism>
<accession>A0A8C6LCH2</accession>
<proteinExistence type="predicted"/>
<reference evidence="1" key="2">
    <citation type="submission" date="2025-09" db="UniProtKB">
        <authorList>
            <consortium name="Ensembl"/>
        </authorList>
    </citation>
    <scope>IDENTIFICATION</scope>
</reference>
<dbReference type="Proteomes" id="UP000694548">
    <property type="component" value="Unassembled WGS sequence"/>
</dbReference>
<name>A0A8C6LCH2_NOTFU</name>
<evidence type="ECO:0000313" key="2">
    <source>
        <dbReference type="Proteomes" id="UP000694548"/>
    </source>
</evidence>
<dbReference type="Ensembl" id="ENSNFUT00015019906.1">
    <property type="protein sequence ID" value="ENSNFUP00015019015.1"/>
    <property type="gene ID" value="ENSNFUG00015009153.1"/>
</dbReference>
<protein>
    <submittedName>
        <fullName evidence="1">Uncharacterized protein</fullName>
    </submittedName>
</protein>
<evidence type="ECO:0000313" key="1">
    <source>
        <dbReference type="Ensembl" id="ENSNFUP00015019015.1"/>
    </source>
</evidence>
<sequence>MLLVAEMGESEGESCFSCLVWLSVPGKWTFFGTRMLECIFHLFS</sequence>
<reference evidence="1" key="1">
    <citation type="submission" date="2025-08" db="UniProtKB">
        <authorList>
            <consortium name="Ensembl"/>
        </authorList>
    </citation>
    <scope>IDENTIFICATION</scope>
</reference>
<keyword evidence="2" id="KW-1185">Reference proteome</keyword>